<name>A0ABV4TVK6_9GAMM</name>
<reference evidence="1 2" key="1">
    <citation type="submission" date="2024-08" db="EMBL/GenBank/DDBJ databases">
        <title>Whole-genome sequencing of halo(alkali)philic microorganisms from hypersaline lakes.</title>
        <authorList>
            <person name="Sorokin D.Y."/>
            <person name="Merkel A.Y."/>
            <person name="Messina E."/>
            <person name="Yakimov M."/>
        </authorList>
    </citation>
    <scope>NUCLEOTIDE SEQUENCE [LARGE SCALE GENOMIC DNA]</scope>
    <source>
        <strain evidence="1 2">Cl-TMA</strain>
    </source>
</reference>
<comment type="caution">
    <text evidence="1">The sequence shown here is derived from an EMBL/GenBank/DDBJ whole genome shotgun (WGS) entry which is preliminary data.</text>
</comment>
<protein>
    <recommendedName>
        <fullName evidence="3">Outer membrane protein beta-barrel domain-containing protein</fullName>
    </recommendedName>
</protein>
<keyword evidence="2" id="KW-1185">Reference proteome</keyword>
<organism evidence="1 2">
    <name type="scientific">Thiohalorhabdus methylotrophus</name>
    <dbReference type="NCBI Taxonomy" id="3242694"/>
    <lineage>
        <taxon>Bacteria</taxon>
        <taxon>Pseudomonadati</taxon>
        <taxon>Pseudomonadota</taxon>
        <taxon>Gammaproteobacteria</taxon>
        <taxon>Thiohalorhabdales</taxon>
        <taxon>Thiohalorhabdaceae</taxon>
        <taxon>Thiohalorhabdus</taxon>
    </lineage>
</organism>
<evidence type="ECO:0000313" key="2">
    <source>
        <dbReference type="Proteomes" id="UP001575181"/>
    </source>
</evidence>
<sequence length="310" mass="34337">MEMGPIGRLKAVTKVLAGVAVLLASDSALAGGYLGVGAWDSQFLGEEHDRKYESDTNRIKSLRFGWQSRDLAGIFGDVNFDDRNRVRDLAVGLVFDDYTVHVERGEVSGDIVSTNGSGGTKIGEFESPYLGINLVSKVSTDGAFYLGVGYQQFAMPILFEYGTGGDFNDHIQDDNVKFQHLGLGVYYDPIRDYLMSDRTDDVNTWYFSTNGVWGISKAVTSDAPEMQQHGVDGQEYYLFGQSGSYELGWFFGSRGEHWGITANIGYHLRAITMVDFSRFPDFPEPEEGEILPPEAQFILHGPRAGIRAVF</sequence>
<dbReference type="RefSeq" id="WP_373655351.1">
    <property type="nucleotide sequence ID" value="NZ_JBGUAW010000004.1"/>
</dbReference>
<evidence type="ECO:0008006" key="3">
    <source>
        <dbReference type="Google" id="ProtNLM"/>
    </source>
</evidence>
<proteinExistence type="predicted"/>
<dbReference type="EMBL" id="JBGUAW010000004">
    <property type="protein sequence ID" value="MFA9460568.1"/>
    <property type="molecule type" value="Genomic_DNA"/>
</dbReference>
<gene>
    <name evidence="1" type="ORF">ACERLL_06970</name>
</gene>
<accession>A0ABV4TVK6</accession>
<dbReference type="Proteomes" id="UP001575181">
    <property type="component" value="Unassembled WGS sequence"/>
</dbReference>
<evidence type="ECO:0000313" key="1">
    <source>
        <dbReference type="EMBL" id="MFA9460568.1"/>
    </source>
</evidence>